<reference evidence="2" key="1">
    <citation type="submission" date="2019-10" db="EMBL/GenBank/DDBJ databases">
        <authorList>
            <person name="Soares A.E.R."/>
            <person name="Aleixo A."/>
            <person name="Schneider P."/>
            <person name="Miyaki C.Y."/>
            <person name="Schneider M.P."/>
            <person name="Mello C."/>
            <person name="Vasconcelos A.T.R."/>
        </authorList>
    </citation>
    <scope>NUCLEOTIDE SEQUENCE</scope>
    <source>
        <tissue evidence="2">Muscle</tissue>
    </source>
</reference>
<proteinExistence type="predicted"/>
<comment type="caution">
    <text evidence="2">The sequence shown here is derived from an EMBL/GenBank/DDBJ whole genome shotgun (WGS) entry which is preliminary data.</text>
</comment>
<dbReference type="EMBL" id="WHWB01033693">
    <property type="protein sequence ID" value="KAJ7418170.1"/>
    <property type="molecule type" value="Genomic_DNA"/>
</dbReference>
<feature type="compositionally biased region" description="Polar residues" evidence="1">
    <location>
        <begin position="60"/>
        <end position="73"/>
    </location>
</feature>
<feature type="compositionally biased region" description="Basic and acidic residues" evidence="1">
    <location>
        <begin position="40"/>
        <end position="59"/>
    </location>
</feature>
<feature type="region of interest" description="Disordered" evidence="1">
    <location>
        <begin position="39"/>
        <end position="73"/>
    </location>
</feature>
<gene>
    <name evidence="2" type="ORF">WISP_60518</name>
</gene>
<name>A0ABQ9DAN3_9PASS</name>
<feature type="region of interest" description="Disordered" evidence="1">
    <location>
        <begin position="1"/>
        <end position="25"/>
    </location>
</feature>
<organism evidence="2 3">
    <name type="scientific">Willisornis vidua</name>
    <name type="common">Xingu scale-backed antbird</name>
    <dbReference type="NCBI Taxonomy" id="1566151"/>
    <lineage>
        <taxon>Eukaryota</taxon>
        <taxon>Metazoa</taxon>
        <taxon>Chordata</taxon>
        <taxon>Craniata</taxon>
        <taxon>Vertebrata</taxon>
        <taxon>Euteleostomi</taxon>
        <taxon>Archelosauria</taxon>
        <taxon>Archosauria</taxon>
        <taxon>Dinosauria</taxon>
        <taxon>Saurischia</taxon>
        <taxon>Theropoda</taxon>
        <taxon>Coelurosauria</taxon>
        <taxon>Aves</taxon>
        <taxon>Neognathae</taxon>
        <taxon>Neoaves</taxon>
        <taxon>Telluraves</taxon>
        <taxon>Australaves</taxon>
        <taxon>Passeriformes</taxon>
        <taxon>Thamnophilidae</taxon>
        <taxon>Willisornis</taxon>
    </lineage>
</organism>
<accession>A0ABQ9DAN3</accession>
<evidence type="ECO:0000313" key="2">
    <source>
        <dbReference type="EMBL" id="KAJ7418170.1"/>
    </source>
</evidence>
<sequence length="73" mass="8495">MLCGTESQNEREDNSEKTARPRTDSTWVQRFGFSKRVVKKVPEHSPENKKFGQEMKELRSLQSAKVQKSQIIN</sequence>
<protein>
    <submittedName>
        <fullName evidence="2">Uncharacterized protein</fullName>
    </submittedName>
</protein>
<dbReference type="Proteomes" id="UP001145742">
    <property type="component" value="Unassembled WGS sequence"/>
</dbReference>
<keyword evidence="3" id="KW-1185">Reference proteome</keyword>
<feature type="compositionally biased region" description="Basic and acidic residues" evidence="1">
    <location>
        <begin position="8"/>
        <end position="23"/>
    </location>
</feature>
<evidence type="ECO:0000256" key="1">
    <source>
        <dbReference type="SAM" id="MobiDB-lite"/>
    </source>
</evidence>
<evidence type="ECO:0000313" key="3">
    <source>
        <dbReference type="Proteomes" id="UP001145742"/>
    </source>
</evidence>